<evidence type="ECO:0000313" key="2">
    <source>
        <dbReference type="Proteomes" id="UP001152795"/>
    </source>
</evidence>
<dbReference type="Proteomes" id="UP001152795">
    <property type="component" value="Unassembled WGS sequence"/>
</dbReference>
<keyword evidence="2" id="KW-1185">Reference proteome</keyword>
<proteinExistence type="predicted"/>
<evidence type="ECO:0000313" key="1">
    <source>
        <dbReference type="EMBL" id="CAB3999384.1"/>
    </source>
</evidence>
<organism evidence="1 2">
    <name type="scientific">Paramuricea clavata</name>
    <name type="common">Red gorgonian</name>
    <name type="synonym">Violescent sea-whip</name>
    <dbReference type="NCBI Taxonomy" id="317549"/>
    <lineage>
        <taxon>Eukaryota</taxon>
        <taxon>Metazoa</taxon>
        <taxon>Cnidaria</taxon>
        <taxon>Anthozoa</taxon>
        <taxon>Octocorallia</taxon>
        <taxon>Malacalcyonacea</taxon>
        <taxon>Plexauridae</taxon>
        <taxon>Paramuricea</taxon>
    </lineage>
</organism>
<sequence length="61" mass="7038">MEAQSTFTNAEFSFYNFIHDKGVKQRVLFKPYLNMPRPVIPLIESVNCALESKSQLFLKNG</sequence>
<dbReference type="AlphaFoldDB" id="A0A6S7H420"/>
<gene>
    <name evidence="1" type="ORF">PACLA_8A020823</name>
</gene>
<reference evidence="1" key="1">
    <citation type="submission" date="2020-04" db="EMBL/GenBank/DDBJ databases">
        <authorList>
            <person name="Alioto T."/>
            <person name="Alioto T."/>
            <person name="Gomez Garrido J."/>
        </authorList>
    </citation>
    <scope>NUCLEOTIDE SEQUENCE</scope>
    <source>
        <strain evidence="1">A484AB</strain>
    </source>
</reference>
<protein>
    <submittedName>
        <fullName evidence="1">Uncharacterized protein</fullName>
    </submittedName>
</protein>
<accession>A0A6S7H420</accession>
<dbReference type="EMBL" id="CACRXK020003575">
    <property type="protein sequence ID" value="CAB3999384.1"/>
    <property type="molecule type" value="Genomic_DNA"/>
</dbReference>
<name>A0A6S7H420_PARCT</name>
<comment type="caution">
    <text evidence="1">The sequence shown here is derived from an EMBL/GenBank/DDBJ whole genome shotgun (WGS) entry which is preliminary data.</text>
</comment>